<evidence type="ECO:0000313" key="2">
    <source>
        <dbReference type="EMBL" id="KJY57815.1"/>
    </source>
</evidence>
<dbReference type="Gene3D" id="3.30.1330.100">
    <property type="entry name" value="CofE-like"/>
    <property type="match status" value="1"/>
</dbReference>
<dbReference type="GO" id="GO:0052618">
    <property type="term" value="F:coenzyme F420-0:L-glutamate ligase activity"/>
    <property type="evidence" value="ECO:0007669"/>
    <property type="project" value="TreeGrafter"/>
</dbReference>
<organism evidence="2 3">
    <name type="scientific">Lactobacillus melliventris</name>
    <dbReference type="NCBI Taxonomy" id="1218507"/>
    <lineage>
        <taxon>Bacteria</taxon>
        <taxon>Bacillati</taxon>
        <taxon>Bacillota</taxon>
        <taxon>Bacilli</taxon>
        <taxon>Lactobacillales</taxon>
        <taxon>Lactobacillaceae</taxon>
        <taxon>Lactobacillus</taxon>
    </lineage>
</organism>
<dbReference type="PANTHER" id="PTHR47917:SF1">
    <property type="entry name" value="COENZYME F420:L-GLUTAMATE LIGASE"/>
    <property type="match status" value="1"/>
</dbReference>
<evidence type="ECO:0000259" key="1">
    <source>
        <dbReference type="Pfam" id="PF01996"/>
    </source>
</evidence>
<dbReference type="InterPro" id="IPR002847">
    <property type="entry name" value="F420-0_gamma-glut_ligase-dom"/>
</dbReference>
<dbReference type="SUPFAM" id="SSF144010">
    <property type="entry name" value="CofE-like"/>
    <property type="match status" value="1"/>
</dbReference>
<protein>
    <submittedName>
        <fullName evidence="2">Uncharacterized protein cofE</fullName>
    </submittedName>
</protein>
<dbReference type="Proteomes" id="UP000033531">
    <property type="component" value="Unassembled WGS sequence"/>
</dbReference>
<dbReference type="PATRIC" id="fig|1218507.3.peg.483"/>
<feature type="domain" description="Coenzyme F420:L-glutamate ligase-like" evidence="1">
    <location>
        <begin position="10"/>
        <end position="219"/>
    </location>
</feature>
<reference evidence="2 3" key="1">
    <citation type="submission" date="2015-01" db="EMBL/GenBank/DDBJ databases">
        <title>Comparative genomics of the lactic acid bacteria isolated from the honey bee gut.</title>
        <authorList>
            <person name="Ellegaard K.M."/>
            <person name="Tamarit D."/>
            <person name="Javelind E."/>
            <person name="Olofsson T."/>
            <person name="Andersson S.G."/>
            <person name="Vasquez A."/>
        </authorList>
    </citation>
    <scope>NUCLEOTIDE SEQUENCE [LARGE SCALE GENOMIC DNA]</scope>
    <source>
        <strain evidence="2 3">Hma8</strain>
    </source>
</reference>
<dbReference type="RefSeq" id="WP_046324261.1">
    <property type="nucleotide sequence ID" value="NZ_JBHTMT010000006.1"/>
</dbReference>
<dbReference type="HOGENOM" id="CLU_051152_1_1_9"/>
<dbReference type="EMBL" id="JXLI01000006">
    <property type="protein sequence ID" value="KJY57815.1"/>
    <property type="molecule type" value="Genomic_DNA"/>
</dbReference>
<dbReference type="Pfam" id="PF01996">
    <property type="entry name" value="F420_ligase"/>
    <property type="match status" value="1"/>
</dbReference>
<dbReference type="Gene3D" id="3.90.1660.10">
    <property type="entry name" value="CofE-like domain"/>
    <property type="match status" value="1"/>
</dbReference>
<proteinExistence type="predicted"/>
<accession>A0A0F4LGT8</accession>
<comment type="caution">
    <text evidence="2">The sequence shown here is derived from an EMBL/GenBank/DDBJ whole genome shotgun (WGS) entry which is preliminary data.</text>
</comment>
<gene>
    <name evidence="2" type="primary">cofE</name>
    <name evidence="2" type="ORF">JF74_03180</name>
</gene>
<sequence length="235" mass="24807">MVTITGLQGVPMISETCDLSRILVETVKKEYFKIAADDIICVASKICSMAEGNIVDLSHVAPTSVAKRIHQRIPRKDASLIQVIIDQTAGPSGSKLEISGNHIGAWLPNGLFLTSGGVDKGKNNTAITLPKNCDLTAKRISNTFYQELGVKTSVIITDSDGRADKKGANQVAVGLYGLNGLRINKEAGTAETLCDLLAAAAGLVMGQRGVNMPLVCIHGLEYDQNTSSGIGDVVN</sequence>
<evidence type="ECO:0000313" key="3">
    <source>
        <dbReference type="Proteomes" id="UP000033531"/>
    </source>
</evidence>
<dbReference type="AlphaFoldDB" id="A0A0F4LGT8"/>
<dbReference type="OrthoDB" id="2234378at2"/>
<dbReference type="PANTHER" id="PTHR47917">
    <property type="match status" value="1"/>
</dbReference>
<name>A0A0F4LGT8_9LACO</name>
<dbReference type="STRING" id="1218507.JF74_03180"/>